<feature type="transmembrane region" description="Helical" evidence="2">
    <location>
        <begin position="101"/>
        <end position="121"/>
    </location>
</feature>
<evidence type="ECO:0000256" key="2">
    <source>
        <dbReference type="SAM" id="Phobius"/>
    </source>
</evidence>
<feature type="region of interest" description="Disordered" evidence="1">
    <location>
        <begin position="1"/>
        <end position="30"/>
    </location>
</feature>
<evidence type="ECO:0000313" key="4">
    <source>
        <dbReference type="EMBL" id="PVX28339.1"/>
    </source>
</evidence>
<feature type="compositionally biased region" description="Low complexity" evidence="1">
    <location>
        <begin position="7"/>
        <end position="16"/>
    </location>
</feature>
<keyword evidence="5" id="KW-1185">Reference proteome</keyword>
<dbReference type="PIRSF" id="PIRSF018266">
    <property type="entry name" value="FecR"/>
    <property type="match status" value="1"/>
</dbReference>
<comment type="caution">
    <text evidence="4">The sequence shown here is derived from an EMBL/GenBank/DDBJ whole genome shotgun (WGS) entry which is preliminary data.</text>
</comment>
<dbReference type="InterPro" id="IPR012373">
    <property type="entry name" value="Ferrdict_sens_TM"/>
</dbReference>
<protein>
    <submittedName>
        <fullName evidence="4">Iron dicitrate transport regulator FecR</fullName>
    </submittedName>
</protein>
<dbReference type="InterPro" id="IPR006860">
    <property type="entry name" value="FecR"/>
</dbReference>
<evidence type="ECO:0000256" key="1">
    <source>
        <dbReference type="SAM" id="MobiDB-lite"/>
    </source>
</evidence>
<dbReference type="Gene3D" id="2.60.120.1440">
    <property type="match status" value="1"/>
</dbReference>
<gene>
    <name evidence="4" type="ORF">DD559_02450</name>
</gene>
<dbReference type="Proteomes" id="UP000245890">
    <property type="component" value="Unassembled WGS sequence"/>
</dbReference>
<dbReference type="PANTHER" id="PTHR30273">
    <property type="entry name" value="PERIPLASMIC SIGNAL SENSOR AND SIGMA FACTOR ACTIVATOR FECR-RELATED"/>
    <property type="match status" value="1"/>
</dbReference>
<name>A0A2U0SAI5_9SPHN</name>
<dbReference type="AlphaFoldDB" id="A0A2U0SAI5"/>
<reference evidence="4 5" key="1">
    <citation type="submission" date="2018-05" db="EMBL/GenBank/DDBJ databases">
        <title>Description of Sphingomonas pokkalii sp nov, isolated from the rhizosphere of saline tolerant pokkali rice and its draft genome analysis.</title>
        <authorList>
            <person name="Menon R."/>
            <person name="Kumari S."/>
            <person name="Rameshkumar N."/>
        </authorList>
    </citation>
    <scope>NUCLEOTIDE SEQUENCE [LARGE SCALE GENOMIC DNA]</scope>
    <source>
        <strain evidence="4 5">L3B27</strain>
    </source>
</reference>
<keyword evidence="2" id="KW-0812">Transmembrane</keyword>
<keyword evidence="2" id="KW-0472">Membrane</keyword>
<evidence type="ECO:0000259" key="3">
    <source>
        <dbReference type="Pfam" id="PF04773"/>
    </source>
</evidence>
<dbReference type="GO" id="GO:0016989">
    <property type="term" value="F:sigma factor antagonist activity"/>
    <property type="evidence" value="ECO:0007669"/>
    <property type="project" value="TreeGrafter"/>
</dbReference>
<dbReference type="OrthoDB" id="9798846at2"/>
<keyword evidence="2" id="KW-1133">Transmembrane helix</keyword>
<accession>A0A2U0SAI5</accession>
<evidence type="ECO:0000313" key="5">
    <source>
        <dbReference type="Proteomes" id="UP000245890"/>
    </source>
</evidence>
<sequence>MCRRRSGASSARYGPRGSRRKNWALANRGKPASRLEDEAARWAARIDASPETSPAGLDRWLRADPVHPGALLRAQATLAMLGGTAPEALALEEKAPARRRWLLGGAAAALAASIATAALLLPARGEQIRTGIGEVRSVALHDGSSLAVDARSALVTRIGPGARTVALTDGKALFRVRHNAAAPFRVTVGDVTITDIGTVFQVDADRAAGTVEVLVSEGLVQVQSAGRTLRLAAGQRARFAIDGTASPTVERIDAPGIERALGWTSGRLDLDGETLAEAVAELNRHNPLQITLASPALGREKLYGAFRIDDPAGFAQSAAIGLGTRARIGQDAILIGAPEKISPSLRKSRRPPSSL</sequence>
<feature type="domain" description="FecR protein" evidence="3">
    <location>
        <begin position="127"/>
        <end position="220"/>
    </location>
</feature>
<dbReference type="Pfam" id="PF04773">
    <property type="entry name" value="FecR"/>
    <property type="match status" value="1"/>
</dbReference>
<dbReference type="EMBL" id="QENQ01000001">
    <property type="protein sequence ID" value="PVX28339.1"/>
    <property type="molecule type" value="Genomic_DNA"/>
</dbReference>
<proteinExistence type="predicted"/>
<organism evidence="4 5">
    <name type="scientific">Sphingomonas pokkalii</name>
    <dbReference type="NCBI Taxonomy" id="2175090"/>
    <lineage>
        <taxon>Bacteria</taxon>
        <taxon>Pseudomonadati</taxon>
        <taxon>Pseudomonadota</taxon>
        <taxon>Alphaproteobacteria</taxon>
        <taxon>Sphingomonadales</taxon>
        <taxon>Sphingomonadaceae</taxon>
        <taxon>Sphingomonas</taxon>
    </lineage>
</organism>
<dbReference type="PANTHER" id="PTHR30273:SF2">
    <property type="entry name" value="PROTEIN FECR"/>
    <property type="match status" value="1"/>
</dbReference>